<evidence type="ECO:0000259" key="2">
    <source>
        <dbReference type="PROSITE" id="PS51277"/>
    </source>
</evidence>
<reference evidence="3" key="2">
    <citation type="submission" date="2020-03" db="EMBL/GenBank/DDBJ databases">
        <title>Walnut 2.0.</title>
        <authorList>
            <person name="Marrano A."/>
            <person name="Britton M."/>
            <person name="Zimin A.V."/>
            <person name="Zaini P.A."/>
            <person name="Workman R."/>
            <person name="Puiu D."/>
            <person name="Bianco L."/>
            <person name="Allen B.J."/>
            <person name="Troggio M."/>
            <person name="Leslie C.A."/>
            <person name="Timp W."/>
            <person name="Dendekar A."/>
            <person name="Salzberg S.L."/>
            <person name="Neale D.B."/>
        </authorList>
    </citation>
    <scope>NUCLEOTIDE SEQUENCE</scope>
    <source>
        <tissue evidence="3">Leaves</tissue>
    </source>
</reference>
<evidence type="ECO:0000313" key="3">
    <source>
        <dbReference type="EMBL" id="KAF5448799.1"/>
    </source>
</evidence>
<accession>A0A833U9W6</accession>
<dbReference type="EMBL" id="LIHL02000013">
    <property type="protein sequence ID" value="KAF5448799.1"/>
    <property type="molecule type" value="Genomic_DNA"/>
</dbReference>
<gene>
    <name evidence="3" type="ORF">F2P56_029298</name>
</gene>
<feature type="chain" id="PRO_5032681633" description="BURP domain-containing protein" evidence="1">
    <location>
        <begin position="29"/>
        <end position="143"/>
    </location>
</feature>
<dbReference type="AlphaFoldDB" id="A0A833U9W6"/>
<reference evidence="3" key="1">
    <citation type="submission" date="2015-10" db="EMBL/GenBank/DDBJ databases">
        <authorList>
            <person name="Martinez-Garcia P.J."/>
            <person name="Crepeau M.W."/>
            <person name="Puiu D."/>
            <person name="Gonzalez-Ibeas D."/>
            <person name="Whalen J."/>
            <person name="Stevens K."/>
            <person name="Paul R."/>
            <person name="Butterfield T."/>
            <person name="Britton M."/>
            <person name="Reagan R."/>
            <person name="Chakraborty S."/>
            <person name="Walawage S.L."/>
            <person name="Vasquez-Gross H.A."/>
            <person name="Cardeno C."/>
            <person name="Famula R."/>
            <person name="Pratt K."/>
            <person name="Kuruganti S."/>
            <person name="Aradhya M.K."/>
            <person name="Leslie C.A."/>
            <person name="Dandekar A.M."/>
            <person name="Salzberg S.L."/>
            <person name="Wegrzyn J.L."/>
            <person name="Langley C.H."/>
            <person name="Neale D.B."/>
        </authorList>
    </citation>
    <scope>NUCLEOTIDE SEQUENCE</scope>
    <source>
        <tissue evidence="3">Leaves</tissue>
    </source>
</reference>
<feature type="domain" description="BURP" evidence="2">
    <location>
        <begin position="113"/>
        <end position="143"/>
    </location>
</feature>
<sequence length="143" mass="16269">MRLRIASCTCGVIVYALVVLLTAQESNARKLVTGYGKDVNMKKEFDIHQHAMDGHLSLRDDSEQSNGGHIEINRKHIGEEVHEENGNERILKKHAHAHPEMHMDHMDPALNIYLAIDDLKVGKLMPIYFPRKDPSMSPKLLPR</sequence>
<evidence type="ECO:0000313" key="4">
    <source>
        <dbReference type="Proteomes" id="UP000619265"/>
    </source>
</evidence>
<evidence type="ECO:0000256" key="1">
    <source>
        <dbReference type="SAM" id="SignalP"/>
    </source>
</evidence>
<proteinExistence type="predicted"/>
<dbReference type="PROSITE" id="PS51277">
    <property type="entry name" value="BURP"/>
    <property type="match status" value="1"/>
</dbReference>
<feature type="signal peptide" evidence="1">
    <location>
        <begin position="1"/>
        <end position="28"/>
    </location>
</feature>
<dbReference type="InterPro" id="IPR004873">
    <property type="entry name" value="BURP_dom"/>
</dbReference>
<keyword evidence="1" id="KW-0732">Signal</keyword>
<dbReference type="Proteomes" id="UP000619265">
    <property type="component" value="Unassembled WGS sequence"/>
</dbReference>
<protein>
    <recommendedName>
        <fullName evidence="2">BURP domain-containing protein</fullName>
    </recommendedName>
</protein>
<organism evidence="3 4">
    <name type="scientific">Juglans regia</name>
    <name type="common">English walnut</name>
    <dbReference type="NCBI Taxonomy" id="51240"/>
    <lineage>
        <taxon>Eukaryota</taxon>
        <taxon>Viridiplantae</taxon>
        <taxon>Streptophyta</taxon>
        <taxon>Embryophyta</taxon>
        <taxon>Tracheophyta</taxon>
        <taxon>Spermatophyta</taxon>
        <taxon>Magnoliopsida</taxon>
        <taxon>eudicotyledons</taxon>
        <taxon>Gunneridae</taxon>
        <taxon>Pentapetalae</taxon>
        <taxon>rosids</taxon>
        <taxon>fabids</taxon>
        <taxon>Fagales</taxon>
        <taxon>Juglandaceae</taxon>
        <taxon>Juglans</taxon>
    </lineage>
</organism>
<dbReference type="Gramene" id="Jr13_07200_p2">
    <property type="protein sequence ID" value="cds.Jr13_07200_p2"/>
    <property type="gene ID" value="Jr13_07200"/>
</dbReference>
<name>A0A833U9W6_JUGRE</name>
<comment type="caution">
    <text evidence="3">The sequence shown here is derived from an EMBL/GenBank/DDBJ whole genome shotgun (WGS) entry which is preliminary data.</text>
</comment>